<dbReference type="Proteomes" id="UP000008068">
    <property type="component" value="Unassembled WGS sequence"/>
</dbReference>
<keyword evidence="3" id="KW-1185">Reference proteome</keyword>
<evidence type="ECO:0000313" key="2">
    <source>
        <dbReference type="EMBL" id="EGT46038.1"/>
    </source>
</evidence>
<name>G0P5S1_CAEBE</name>
<reference evidence="3" key="1">
    <citation type="submission" date="2011-07" db="EMBL/GenBank/DDBJ databases">
        <authorList>
            <consortium name="Caenorhabditis brenneri Sequencing and Analysis Consortium"/>
            <person name="Wilson R.K."/>
        </authorList>
    </citation>
    <scope>NUCLEOTIDE SEQUENCE [LARGE SCALE GENOMIC DNA]</scope>
    <source>
        <strain evidence="3">PB2801</strain>
    </source>
</reference>
<dbReference type="EMBL" id="GL380088">
    <property type="protein sequence ID" value="EGT46038.1"/>
    <property type="molecule type" value="Genomic_DNA"/>
</dbReference>
<feature type="transmembrane region" description="Helical" evidence="1">
    <location>
        <begin position="125"/>
        <end position="144"/>
    </location>
</feature>
<dbReference type="InParanoid" id="G0P5S1"/>
<feature type="transmembrane region" description="Helical" evidence="1">
    <location>
        <begin position="209"/>
        <end position="232"/>
    </location>
</feature>
<feature type="transmembrane region" description="Helical" evidence="1">
    <location>
        <begin position="94"/>
        <end position="113"/>
    </location>
</feature>
<keyword evidence="1" id="KW-0472">Membrane</keyword>
<protein>
    <submittedName>
        <fullName evidence="2">Uncharacterized protein</fullName>
    </submittedName>
</protein>
<dbReference type="AlphaFoldDB" id="G0P5S1"/>
<dbReference type="HOGENOM" id="CLU_091109_0_0_1"/>
<keyword evidence="1" id="KW-1133">Transmembrane helix</keyword>
<gene>
    <name evidence="2" type="ORF">CAEBREN_25225</name>
</gene>
<evidence type="ECO:0000313" key="3">
    <source>
        <dbReference type="Proteomes" id="UP000008068"/>
    </source>
</evidence>
<feature type="transmembrane region" description="Helical" evidence="1">
    <location>
        <begin position="244"/>
        <end position="266"/>
    </location>
</feature>
<organism evidence="3">
    <name type="scientific">Caenorhabditis brenneri</name>
    <name type="common">Nematode worm</name>
    <dbReference type="NCBI Taxonomy" id="135651"/>
    <lineage>
        <taxon>Eukaryota</taxon>
        <taxon>Metazoa</taxon>
        <taxon>Ecdysozoa</taxon>
        <taxon>Nematoda</taxon>
        <taxon>Chromadorea</taxon>
        <taxon>Rhabditida</taxon>
        <taxon>Rhabditina</taxon>
        <taxon>Rhabditomorpha</taxon>
        <taxon>Rhabditoidea</taxon>
        <taxon>Rhabditidae</taxon>
        <taxon>Peloderinae</taxon>
        <taxon>Caenorhabditis</taxon>
    </lineage>
</organism>
<keyword evidence="1" id="KW-0812">Transmembrane</keyword>
<proteinExistence type="predicted"/>
<sequence length="267" mass="31110">MVPLATPPEFKPRKYAASNELLTFIKSAYEPKADIVNVLSEYYKKSIENLQKDRVVRTEEMNELFDMGMELSQHRFYYRNTVNYLITKVFAEKIRFLVILLTLLATGIGWLMFYHHNKALPDSEYIFLSLLVMATAYFIVLQIMRIPFFSLKLEDFFKDDPKSIKEEVIENPRYTHKDLITEQQGLWDSFLKDVYPVKTKAESLNNWRFVLEMIGTAVGYSYISICLYFFIIRCRASESGSHEAQLNGSLIVSTVVFAIILIPTLLM</sequence>
<evidence type="ECO:0000256" key="1">
    <source>
        <dbReference type="SAM" id="Phobius"/>
    </source>
</evidence>
<accession>G0P5S1</accession>